<evidence type="ECO:0000313" key="3">
    <source>
        <dbReference type="EMBL" id="EKF28272.1"/>
    </source>
</evidence>
<dbReference type="EMBL" id="AHKC01016242">
    <property type="protein sequence ID" value="EKF28272.1"/>
    <property type="molecule type" value="Genomic_DNA"/>
</dbReference>
<proteinExistence type="predicted"/>
<dbReference type="AlphaFoldDB" id="K2NH21"/>
<feature type="signal peptide" evidence="2">
    <location>
        <begin position="1"/>
        <end position="25"/>
    </location>
</feature>
<feature type="non-terminal residue" evidence="3">
    <location>
        <position position="202"/>
    </location>
</feature>
<feature type="compositionally biased region" description="Polar residues" evidence="1">
    <location>
        <begin position="56"/>
        <end position="65"/>
    </location>
</feature>
<comment type="caution">
    <text evidence="3">The sequence shown here is derived from an EMBL/GenBank/DDBJ whole genome shotgun (WGS) entry which is preliminary data.</text>
</comment>
<feature type="compositionally biased region" description="Acidic residues" evidence="1">
    <location>
        <begin position="112"/>
        <end position="154"/>
    </location>
</feature>
<evidence type="ECO:0000256" key="2">
    <source>
        <dbReference type="SAM" id="SignalP"/>
    </source>
</evidence>
<keyword evidence="2" id="KW-0732">Signal</keyword>
<organism evidence="3 4">
    <name type="scientific">Trypanosoma cruzi marinkellei</name>
    <dbReference type="NCBI Taxonomy" id="85056"/>
    <lineage>
        <taxon>Eukaryota</taxon>
        <taxon>Discoba</taxon>
        <taxon>Euglenozoa</taxon>
        <taxon>Kinetoplastea</taxon>
        <taxon>Metakinetoplastina</taxon>
        <taxon>Trypanosomatida</taxon>
        <taxon>Trypanosomatidae</taxon>
        <taxon>Trypanosoma</taxon>
        <taxon>Schizotrypanum</taxon>
    </lineage>
</organism>
<feature type="region of interest" description="Disordered" evidence="1">
    <location>
        <begin position="26"/>
        <end position="202"/>
    </location>
</feature>
<feature type="compositionally biased region" description="Polar residues" evidence="1">
    <location>
        <begin position="87"/>
        <end position="97"/>
    </location>
</feature>
<dbReference type="Proteomes" id="UP000007350">
    <property type="component" value="Unassembled WGS sequence"/>
</dbReference>
<feature type="compositionally biased region" description="Basic and acidic residues" evidence="1">
    <location>
        <begin position="155"/>
        <end position="167"/>
    </location>
</feature>
<feature type="compositionally biased region" description="Polar residues" evidence="1">
    <location>
        <begin position="27"/>
        <end position="36"/>
    </location>
</feature>
<evidence type="ECO:0000256" key="1">
    <source>
        <dbReference type="SAM" id="MobiDB-lite"/>
    </source>
</evidence>
<accession>K2NH21</accession>
<protein>
    <submittedName>
        <fullName evidence="3">Mucin-associated surface protein (MASP), putative</fullName>
    </submittedName>
</protein>
<sequence length="202" mass="21582">MAVMMTGRVLLVCALCVLWCGAGSGGSAETTHSDSASQEDKGPEIVNDTLHGAGTVVQTDNQAVSQKAAAQPMQQKEPKAEPDVQTEPKTALQTGAQASGAEIQGTGKNEQQTEDESVEEEVDEEEDEEDDGEEEEGEEGEEDEKDDDDKEDNEAEKKEKEGKDTNTTKRMSADGQEPTSLTSGEEGASNKTNLKNTQTLDD</sequence>
<name>K2NH21_TRYCR</name>
<reference evidence="3 4" key="1">
    <citation type="journal article" date="2012" name="BMC Genomics">
        <title>Comparative genomic analysis of human infective Trypanosoma cruzi lineages with the bat-restricted subspecies T. cruzi marinkellei.</title>
        <authorList>
            <person name="Franzen O."/>
            <person name="Talavera-Lopez C."/>
            <person name="Ochaya S."/>
            <person name="Butler C.E."/>
            <person name="Messenger L.A."/>
            <person name="Lewis M.D."/>
            <person name="Llewellyn M.S."/>
            <person name="Marinkelle C.J."/>
            <person name="Tyler K.M."/>
            <person name="Miles M.A."/>
            <person name="Andersson B."/>
        </authorList>
    </citation>
    <scope>NUCLEOTIDE SEQUENCE [LARGE SCALE GENOMIC DNA]</scope>
    <source>
        <strain evidence="3 4">B7</strain>
    </source>
</reference>
<gene>
    <name evidence="3" type="ORF">MOQ_007985</name>
</gene>
<evidence type="ECO:0000313" key="4">
    <source>
        <dbReference type="Proteomes" id="UP000007350"/>
    </source>
</evidence>
<keyword evidence="4" id="KW-1185">Reference proteome</keyword>
<feature type="chain" id="PRO_5003865483" evidence="2">
    <location>
        <begin position="26"/>
        <end position="202"/>
    </location>
</feature>
<feature type="compositionally biased region" description="Polar residues" evidence="1">
    <location>
        <begin position="177"/>
        <end position="202"/>
    </location>
</feature>